<reference evidence="3" key="1">
    <citation type="submission" date="2020-01" db="EMBL/GenBank/DDBJ databases">
        <title>'Steroidobacter agaridevorans' sp. nov., agar-degrading bacteria isolated from rhizosphere soils.</title>
        <authorList>
            <person name="Ikenaga M."/>
            <person name="Kataoka M."/>
            <person name="Murouchi A."/>
            <person name="Katsuragi S."/>
            <person name="Sakai M."/>
        </authorList>
    </citation>
    <scope>NUCLEOTIDE SEQUENCE [LARGE SCALE GENOMIC DNA]</scope>
    <source>
        <strain evidence="3">YU21-B</strain>
    </source>
</reference>
<sequence length="83" mass="10101">MRLALKYAPMSEAENNVETETFRRLERLRELRIEHRDLDDVIHRLQMDLYVNEVQLRRLKKRKLMLKDQIARLESELIPDLNA</sequence>
<name>A0A829Y731_9GAMM</name>
<evidence type="ECO:0000313" key="2">
    <source>
        <dbReference type="EMBL" id="GFE79027.1"/>
    </source>
</evidence>
<proteinExistence type="predicted"/>
<protein>
    <recommendedName>
        <fullName evidence="4">DUF465 domain-containing protein</fullName>
    </recommendedName>
</protein>
<evidence type="ECO:0000313" key="3">
    <source>
        <dbReference type="Proteomes" id="UP000445000"/>
    </source>
</evidence>
<keyword evidence="3" id="KW-1185">Reference proteome</keyword>
<dbReference type="Pfam" id="PF04325">
    <property type="entry name" value="DUF465"/>
    <property type="match status" value="1"/>
</dbReference>
<feature type="coiled-coil region" evidence="1">
    <location>
        <begin position="28"/>
        <end position="76"/>
    </location>
</feature>
<dbReference type="InterPro" id="IPR007420">
    <property type="entry name" value="DUF465"/>
</dbReference>
<accession>A0A829Y731</accession>
<keyword evidence="1" id="KW-0175">Coiled coil</keyword>
<dbReference type="Gene3D" id="6.10.280.50">
    <property type="match status" value="1"/>
</dbReference>
<evidence type="ECO:0008006" key="4">
    <source>
        <dbReference type="Google" id="ProtNLM"/>
    </source>
</evidence>
<evidence type="ECO:0000256" key="1">
    <source>
        <dbReference type="SAM" id="Coils"/>
    </source>
</evidence>
<dbReference type="Proteomes" id="UP000445000">
    <property type="component" value="Unassembled WGS sequence"/>
</dbReference>
<dbReference type="AlphaFoldDB" id="A0A829Y731"/>
<dbReference type="EMBL" id="BLJN01000001">
    <property type="protein sequence ID" value="GFE79027.1"/>
    <property type="molecule type" value="Genomic_DNA"/>
</dbReference>
<gene>
    <name evidence="2" type="ORF">GCM10011487_10270</name>
</gene>
<dbReference type="InterPro" id="IPR038444">
    <property type="entry name" value="DUF465_sf"/>
</dbReference>
<organism evidence="2 3">
    <name type="scientific">Steroidobacter agaridevorans</name>
    <dbReference type="NCBI Taxonomy" id="2695856"/>
    <lineage>
        <taxon>Bacteria</taxon>
        <taxon>Pseudomonadati</taxon>
        <taxon>Pseudomonadota</taxon>
        <taxon>Gammaproteobacteria</taxon>
        <taxon>Steroidobacterales</taxon>
        <taxon>Steroidobacteraceae</taxon>
        <taxon>Steroidobacter</taxon>
    </lineage>
</organism>
<comment type="caution">
    <text evidence="2">The sequence shown here is derived from an EMBL/GenBank/DDBJ whole genome shotgun (WGS) entry which is preliminary data.</text>
</comment>